<keyword evidence="3" id="KW-1185">Reference proteome</keyword>
<comment type="caution">
    <text evidence="2">The sequence shown here is derived from an EMBL/GenBank/DDBJ whole genome shotgun (WGS) entry which is preliminary data.</text>
</comment>
<feature type="compositionally biased region" description="Basic and acidic residues" evidence="1">
    <location>
        <begin position="108"/>
        <end position="118"/>
    </location>
</feature>
<feature type="compositionally biased region" description="Low complexity" evidence="1">
    <location>
        <begin position="273"/>
        <end position="282"/>
    </location>
</feature>
<evidence type="ECO:0000313" key="2">
    <source>
        <dbReference type="EMBL" id="KAJ8776371.1"/>
    </source>
</evidence>
<sequence length="294" mass="30890">MAPLASERRSCAARLRWRSLEEGDPFSVVLCTAALAQGPPAHPTGVTPAPSEQPRWCLGRDALGVAGQEGCSLRLQDGRPKLSVPRKGRHRPKVLTAGLDPRLGAPARAERGQSEHHPQVLAPQVAPIKERGRGPLCGGLMVSVVAEARLRFLTPGTQAMRVRAGRCATCSHLYTEHRAPEKAAALPAEPPSEQRTLYKTLRHFGRTTAPRLSSARTRRHQGTDDPRGVCPTAGPSSASPHPPSGPSLSAAAAASHRSRAPTGVRGERPHGSPTAAADAGAPGLTAAVALLRKT</sequence>
<feature type="region of interest" description="Disordered" evidence="1">
    <location>
        <begin position="203"/>
        <end position="282"/>
    </location>
</feature>
<feature type="region of interest" description="Disordered" evidence="1">
    <location>
        <begin position="76"/>
        <end position="118"/>
    </location>
</feature>
<accession>A0AB34G9I3</accession>
<protein>
    <submittedName>
        <fullName evidence="2">Uncharacterized protein</fullName>
    </submittedName>
</protein>
<evidence type="ECO:0000313" key="3">
    <source>
        <dbReference type="Proteomes" id="UP001159641"/>
    </source>
</evidence>
<proteinExistence type="predicted"/>
<feature type="compositionally biased region" description="Basic residues" evidence="1">
    <location>
        <begin position="84"/>
        <end position="93"/>
    </location>
</feature>
<organism evidence="2 3">
    <name type="scientific">Eschrichtius robustus</name>
    <name type="common">California gray whale</name>
    <name type="synonym">Eschrichtius gibbosus</name>
    <dbReference type="NCBI Taxonomy" id="9764"/>
    <lineage>
        <taxon>Eukaryota</taxon>
        <taxon>Metazoa</taxon>
        <taxon>Chordata</taxon>
        <taxon>Craniata</taxon>
        <taxon>Vertebrata</taxon>
        <taxon>Euteleostomi</taxon>
        <taxon>Mammalia</taxon>
        <taxon>Eutheria</taxon>
        <taxon>Laurasiatheria</taxon>
        <taxon>Artiodactyla</taxon>
        <taxon>Whippomorpha</taxon>
        <taxon>Cetacea</taxon>
        <taxon>Mysticeti</taxon>
        <taxon>Eschrichtiidae</taxon>
        <taxon>Eschrichtius</taxon>
    </lineage>
</organism>
<feature type="compositionally biased region" description="Low complexity" evidence="1">
    <location>
        <begin position="246"/>
        <end position="255"/>
    </location>
</feature>
<dbReference type="EMBL" id="JAIQCJ010002438">
    <property type="protein sequence ID" value="KAJ8776371.1"/>
    <property type="molecule type" value="Genomic_DNA"/>
</dbReference>
<reference evidence="2 3" key="1">
    <citation type="submission" date="2022-11" db="EMBL/GenBank/DDBJ databases">
        <title>Whole genome sequence of Eschrichtius robustus ER-17-0199.</title>
        <authorList>
            <person name="Bruniche-Olsen A."/>
            <person name="Black A.N."/>
            <person name="Fields C.J."/>
            <person name="Walden K."/>
            <person name="Dewoody J.A."/>
        </authorList>
    </citation>
    <scope>NUCLEOTIDE SEQUENCE [LARGE SCALE GENOMIC DNA]</scope>
    <source>
        <strain evidence="2">ER-17-0199</strain>
        <tissue evidence="2">Blubber</tissue>
    </source>
</reference>
<dbReference type="Proteomes" id="UP001159641">
    <property type="component" value="Unassembled WGS sequence"/>
</dbReference>
<gene>
    <name evidence="2" type="ORF">J1605_015669</name>
</gene>
<evidence type="ECO:0000256" key="1">
    <source>
        <dbReference type="SAM" id="MobiDB-lite"/>
    </source>
</evidence>
<name>A0AB34G9I3_ESCRO</name>
<dbReference type="AlphaFoldDB" id="A0AB34G9I3"/>